<evidence type="ECO:0000313" key="17">
    <source>
        <dbReference type="Proteomes" id="UP000694545"/>
    </source>
</evidence>
<dbReference type="GO" id="GO:0000278">
    <property type="term" value="P:mitotic cell cycle"/>
    <property type="evidence" value="ECO:0007669"/>
    <property type="project" value="TreeGrafter"/>
</dbReference>
<evidence type="ECO:0000256" key="1">
    <source>
        <dbReference type="ARBA" id="ARBA00004186"/>
    </source>
</evidence>
<dbReference type="RefSeq" id="XP_044286064.1">
    <property type="nucleotide sequence ID" value="XM_044430129.1"/>
</dbReference>
<dbReference type="GO" id="GO:0000940">
    <property type="term" value="C:outer kinetochore"/>
    <property type="evidence" value="ECO:0007669"/>
    <property type="project" value="InterPro"/>
</dbReference>
<dbReference type="RefSeq" id="XP_044286068.1">
    <property type="nucleotide sequence ID" value="XM_044430133.1"/>
</dbReference>
<dbReference type="InterPro" id="IPR042091">
    <property type="entry name" value="Ska2_N"/>
</dbReference>
<comment type="subcellular location">
    <subcellularLocation>
        <location evidence="2">Chromosome</location>
        <location evidence="2">Centromere</location>
        <location evidence="2">Kinetochore</location>
    </subcellularLocation>
    <subcellularLocation>
        <location evidence="1">Cytoplasm</location>
        <location evidence="1">Cytoskeleton</location>
        <location evidence="1">Spindle</location>
    </subcellularLocation>
</comment>
<evidence type="ECO:0000256" key="5">
    <source>
        <dbReference type="ARBA" id="ARBA00022490"/>
    </source>
</evidence>
<dbReference type="RefSeq" id="XP_044286067.1">
    <property type="nucleotide sequence ID" value="XM_044430132.1"/>
</dbReference>
<reference evidence="16" key="1">
    <citation type="submission" date="2025-08" db="UniProtKB">
        <authorList>
            <consortium name="Ensembl"/>
        </authorList>
    </citation>
    <scope>IDENTIFICATION</scope>
</reference>
<keyword evidence="11" id="KW-0131">Cell cycle</keyword>
<evidence type="ECO:0000256" key="10">
    <source>
        <dbReference type="ARBA" id="ARBA00023212"/>
    </source>
</evidence>
<proteinExistence type="inferred from homology"/>
<gene>
    <name evidence="16" type="primary">SKA2</name>
</gene>
<accession>A0A8D2L2Z6</accession>
<dbReference type="RefSeq" id="XP_044286065.1">
    <property type="nucleotide sequence ID" value="XM_044430130.1"/>
</dbReference>
<evidence type="ECO:0000256" key="8">
    <source>
        <dbReference type="ARBA" id="ARBA00022776"/>
    </source>
</evidence>
<keyword evidence="9" id="KW-0995">Kinetochore</keyword>
<evidence type="ECO:0000256" key="7">
    <source>
        <dbReference type="ARBA" id="ARBA00022701"/>
    </source>
</evidence>
<organism evidence="16 17">
    <name type="scientific">Varanus komodoensis</name>
    <name type="common">Komodo dragon</name>
    <dbReference type="NCBI Taxonomy" id="61221"/>
    <lineage>
        <taxon>Eukaryota</taxon>
        <taxon>Metazoa</taxon>
        <taxon>Chordata</taxon>
        <taxon>Craniata</taxon>
        <taxon>Vertebrata</taxon>
        <taxon>Euteleostomi</taxon>
        <taxon>Lepidosauria</taxon>
        <taxon>Squamata</taxon>
        <taxon>Bifurcata</taxon>
        <taxon>Unidentata</taxon>
        <taxon>Episquamata</taxon>
        <taxon>Toxicofera</taxon>
        <taxon>Anguimorpha</taxon>
        <taxon>Paleoanguimorpha</taxon>
        <taxon>Varanoidea</taxon>
        <taxon>Varanidae</taxon>
        <taxon>Varanus</taxon>
    </lineage>
</organism>
<keyword evidence="4" id="KW-0158">Chromosome</keyword>
<evidence type="ECO:0000259" key="15">
    <source>
        <dbReference type="Pfam" id="PF16740"/>
    </source>
</evidence>
<dbReference type="Pfam" id="PF16740">
    <property type="entry name" value="SKA2"/>
    <property type="match status" value="1"/>
</dbReference>
<dbReference type="GO" id="GO:0005876">
    <property type="term" value="C:spindle microtubule"/>
    <property type="evidence" value="ECO:0007669"/>
    <property type="project" value="InterPro"/>
</dbReference>
<keyword evidence="6" id="KW-0132">Cell division</keyword>
<evidence type="ECO:0000256" key="4">
    <source>
        <dbReference type="ARBA" id="ARBA00022454"/>
    </source>
</evidence>
<protein>
    <recommendedName>
        <fullName evidence="13">Protein FAM33A</fullName>
    </recommendedName>
</protein>
<dbReference type="OMA" id="FTEQRES"/>
<dbReference type="PANTHER" id="PTHR32017">
    <property type="entry name" value="SPINDLE AND KINETOCHORE-ASSOCIATED PROTEIN 2"/>
    <property type="match status" value="1"/>
</dbReference>
<feature type="domain" description="Ska2 N-terminal" evidence="15">
    <location>
        <begin position="2"/>
        <end position="91"/>
    </location>
</feature>
<dbReference type="Gene3D" id="6.10.250.1380">
    <property type="match status" value="1"/>
</dbReference>
<dbReference type="GO" id="GO:0008017">
    <property type="term" value="F:microtubule binding"/>
    <property type="evidence" value="ECO:0007669"/>
    <property type="project" value="InterPro"/>
</dbReference>
<dbReference type="GO" id="GO:0051301">
    <property type="term" value="P:cell division"/>
    <property type="evidence" value="ECO:0007669"/>
    <property type="project" value="UniProtKB-KW"/>
</dbReference>
<dbReference type="CTD" id="348235"/>
<reference evidence="16" key="2">
    <citation type="submission" date="2025-09" db="UniProtKB">
        <authorList>
            <consortium name="Ensembl"/>
        </authorList>
    </citation>
    <scope>IDENTIFICATION</scope>
</reference>
<dbReference type="Ensembl" id="ENSVKKT00000016543.1">
    <property type="protein sequence ID" value="ENSVKKP00000016162.1"/>
    <property type="gene ID" value="ENSVKKG00000011001.1"/>
</dbReference>
<evidence type="ECO:0000256" key="9">
    <source>
        <dbReference type="ARBA" id="ARBA00022838"/>
    </source>
</evidence>
<keyword evidence="7" id="KW-0493">Microtubule</keyword>
<dbReference type="InterPro" id="IPR026762">
    <property type="entry name" value="Ska2"/>
</dbReference>
<evidence type="ECO:0000256" key="3">
    <source>
        <dbReference type="ARBA" id="ARBA00010684"/>
    </source>
</evidence>
<keyword evidence="17" id="KW-1185">Reference proteome</keyword>
<evidence type="ECO:0000256" key="11">
    <source>
        <dbReference type="ARBA" id="ARBA00023306"/>
    </source>
</evidence>
<name>A0A8D2L2Z6_VARKO</name>
<evidence type="ECO:0000256" key="6">
    <source>
        <dbReference type="ARBA" id="ARBA00022618"/>
    </source>
</evidence>
<evidence type="ECO:0000256" key="2">
    <source>
        <dbReference type="ARBA" id="ARBA00004629"/>
    </source>
</evidence>
<keyword evidence="12" id="KW-0137">Centromere</keyword>
<keyword evidence="5" id="KW-0963">Cytoplasm</keyword>
<feature type="region of interest" description="Disordered" evidence="14">
    <location>
        <begin position="96"/>
        <end position="116"/>
    </location>
</feature>
<evidence type="ECO:0000256" key="14">
    <source>
        <dbReference type="SAM" id="MobiDB-lite"/>
    </source>
</evidence>
<dbReference type="AlphaFoldDB" id="A0A8D2L2Z6"/>
<dbReference type="PANTHER" id="PTHR32017:SF3">
    <property type="entry name" value="SPINDLE AND KINETOCHORE-ASSOCIATED PROTEIN 2"/>
    <property type="match status" value="1"/>
</dbReference>
<dbReference type="GeneID" id="123023406"/>
<evidence type="ECO:0000256" key="12">
    <source>
        <dbReference type="ARBA" id="ARBA00023328"/>
    </source>
</evidence>
<dbReference type="GO" id="GO:0007059">
    <property type="term" value="P:chromosome segregation"/>
    <property type="evidence" value="ECO:0007669"/>
    <property type="project" value="InterPro"/>
</dbReference>
<dbReference type="Proteomes" id="UP000694545">
    <property type="component" value="Unplaced"/>
</dbReference>
<sequence>MLEFEIMKELPDGLSQEENPLVLIQQLSALKSRYRALCEQLEKISIERRDSMRSIRVTLAKTVQLVQEIQHHTGMEISPLSQEEQLAMQHLMLQTRETEAPTKQNCSKEHEIPDAR</sequence>
<evidence type="ECO:0000256" key="13">
    <source>
        <dbReference type="ARBA" id="ARBA00029651"/>
    </source>
</evidence>
<comment type="similarity">
    <text evidence="3">Belongs to the SKA2 family.</text>
</comment>
<evidence type="ECO:0000313" key="16">
    <source>
        <dbReference type="Ensembl" id="ENSVKKP00000016162.1"/>
    </source>
</evidence>
<keyword evidence="10" id="KW-0206">Cytoskeleton</keyword>
<keyword evidence="8" id="KW-0498">Mitosis</keyword>